<protein>
    <submittedName>
        <fullName evidence="4">Gfo/Idh/MocA family oxidoreductase</fullName>
    </submittedName>
</protein>
<organism evidence="4 5">
    <name type="scientific">Kineococcus endophyticus</name>
    <dbReference type="NCBI Taxonomy" id="1181883"/>
    <lineage>
        <taxon>Bacteria</taxon>
        <taxon>Bacillati</taxon>
        <taxon>Actinomycetota</taxon>
        <taxon>Actinomycetes</taxon>
        <taxon>Kineosporiales</taxon>
        <taxon>Kineosporiaceae</taxon>
        <taxon>Kineococcus</taxon>
    </lineage>
</organism>
<dbReference type="InterPro" id="IPR050463">
    <property type="entry name" value="Gfo/Idh/MocA_oxidrdct_glycsds"/>
</dbReference>
<gene>
    <name evidence="4" type="ORF">AB1207_03850</name>
</gene>
<dbReference type="Gene3D" id="3.30.360.10">
    <property type="entry name" value="Dihydrodipicolinate Reductase, domain 2"/>
    <property type="match status" value="1"/>
</dbReference>
<evidence type="ECO:0000313" key="5">
    <source>
        <dbReference type="Proteomes" id="UP001555826"/>
    </source>
</evidence>
<feature type="domain" description="Gfo/Idh/MocA-like oxidoreductase N-terminal" evidence="2">
    <location>
        <begin position="9"/>
        <end position="123"/>
    </location>
</feature>
<dbReference type="Pfam" id="PF01408">
    <property type="entry name" value="GFO_IDH_MocA"/>
    <property type="match status" value="1"/>
</dbReference>
<dbReference type="PANTHER" id="PTHR43818">
    <property type="entry name" value="BCDNA.GH03377"/>
    <property type="match status" value="1"/>
</dbReference>
<dbReference type="InterPro" id="IPR000683">
    <property type="entry name" value="Gfo/Idh/MocA-like_OxRdtase_N"/>
</dbReference>
<dbReference type="SUPFAM" id="SSF55347">
    <property type="entry name" value="Glyceraldehyde-3-phosphate dehydrogenase-like, C-terminal domain"/>
    <property type="match status" value="1"/>
</dbReference>
<dbReference type="RefSeq" id="WP_367636460.1">
    <property type="nucleotide sequence ID" value="NZ_JBFNQN010000002.1"/>
</dbReference>
<dbReference type="EMBL" id="JBFNQN010000002">
    <property type="protein sequence ID" value="MEW9263871.1"/>
    <property type="molecule type" value="Genomic_DNA"/>
</dbReference>
<feature type="domain" description="GFO/IDH/MocA-like oxidoreductase" evidence="3">
    <location>
        <begin position="135"/>
        <end position="268"/>
    </location>
</feature>
<name>A0ABV3P2K9_9ACTN</name>
<keyword evidence="5" id="KW-1185">Reference proteome</keyword>
<dbReference type="InterPro" id="IPR055170">
    <property type="entry name" value="GFO_IDH_MocA-like_dom"/>
</dbReference>
<dbReference type="PANTHER" id="PTHR43818:SF11">
    <property type="entry name" value="BCDNA.GH03377"/>
    <property type="match status" value="1"/>
</dbReference>
<accession>A0ABV3P2K9</accession>
<dbReference type="SUPFAM" id="SSF51735">
    <property type="entry name" value="NAD(P)-binding Rossmann-fold domains"/>
    <property type="match status" value="1"/>
</dbReference>
<proteinExistence type="predicted"/>
<reference evidence="4 5" key="1">
    <citation type="submission" date="2024-07" db="EMBL/GenBank/DDBJ databases">
        <authorList>
            <person name="Thanompreechachai J."/>
            <person name="Duangmal K."/>
        </authorList>
    </citation>
    <scope>NUCLEOTIDE SEQUENCE [LARGE SCALE GENOMIC DNA]</scope>
    <source>
        <strain evidence="4 5">KCTC 19886</strain>
    </source>
</reference>
<evidence type="ECO:0000313" key="4">
    <source>
        <dbReference type="EMBL" id="MEW9263871.1"/>
    </source>
</evidence>
<evidence type="ECO:0000259" key="3">
    <source>
        <dbReference type="Pfam" id="PF22725"/>
    </source>
</evidence>
<dbReference type="Gene3D" id="3.40.50.720">
    <property type="entry name" value="NAD(P)-binding Rossmann-like Domain"/>
    <property type="match status" value="1"/>
</dbReference>
<dbReference type="Proteomes" id="UP001555826">
    <property type="component" value="Unassembled WGS sequence"/>
</dbReference>
<dbReference type="InterPro" id="IPR036291">
    <property type="entry name" value="NAD(P)-bd_dom_sf"/>
</dbReference>
<comment type="caution">
    <text evidence="4">The sequence shown here is derived from an EMBL/GenBank/DDBJ whole genome shotgun (WGS) entry which is preliminary data.</text>
</comment>
<evidence type="ECO:0000256" key="1">
    <source>
        <dbReference type="ARBA" id="ARBA00023002"/>
    </source>
</evidence>
<dbReference type="Pfam" id="PF22725">
    <property type="entry name" value="GFO_IDH_MocA_C3"/>
    <property type="match status" value="1"/>
</dbReference>
<keyword evidence="1" id="KW-0560">Oxidoreductase</keyword>
<sequence length="369" mass="38245">MTARTGPVGIGIIGAGVISGTYLENLTSFPDVQVHAIGDLYPEAAARRAAEHGVPAHGGIDTVLSHEDVEIVINLTIPAAHVEVSLAAIGAGKHVWSEKPVALGREGGARLIAAAQAAGVRLGCAPDTFLGVGLQTALAVLRRGDIGTPLSALTLMQSPGPESWHPNPAFLFQHGAGPLFDIGPYYLTTLVQAFGPITQVAAVAGTSRAQRTIGSGPKAGEVFEVTVPTHVSALTRFAGGASASSIFSFDSPLPRHGFVEITGTEATLALPDPNNFDGDLRIRRRDGEDWETVASTKALSTRGTGVLEMARAVREGRPHRVQGALAHHVVDAMVSIAESAQTGAFVPVTSTAAPAELLPADWDPTTRTV</sequence>
<evidence type="ECO:0000259" key="2">
    <source>
        <dbReference type="Pfam" id="PF01408"/>
    </source>
</evidence>